<evidence type="ECO:0000256" key="2">
    <source>
        <dbReference type="SAM" id="MobiDB-lite"/>
    </source>
</evidence>
<dbReference type="EMBL" id="JALJOT010000006">
    <property type="protein sequence ID" value="KAK9909483.1"/>
    <property type="molecule type" value="Genomic_DNA"/>
</dbReference>
<keyword evidence="4" id="KW-1185">Reference proteome</keyword>
<evidence type="ECO:0000256" key="1">
    <source>
        <dbReference type="SAM" id="Coils"/>
    </source>
</evidence>
<comment type="caution">
    <text evidence="3">The sequence shown here is derived from an EMBL/GenBank/DDBJ whole genome shotgun (WGS) entry which is preliminary data.</text>
</comment>
<dbReference type="InterPro" id="IPR006759">
    <property type="entry name" value="Glyco_transf_54"/>
</dbReference>
<dbReference type="PANTHER" id="PTHR12062">
    <property type="entry name" value="N-ACETYLGLUCOSAMINYLTRANSFERASE VI"/>
    <property type="match status" value="1"/>
</dbReference>
<evidence type="ECO:0000313" key="4">
    <source>
        <dbReference type="Proteomes" id="UP001491310"/>
    </source>
</evidence>
<organism evidence="3 4">
    <name type="scientific">Coccomyxa subellipsoidea</name>
    <dbReference type="NCBI Taxonomy" id="248742"/>
    <lineage>
        <taxon>Eukaryota</taxon>
        <taxon>Viridiplantae</taxon>
        <taxon>Chlorophyta</taxon>
        <taxon>core chlorophytes</taxon>
        <taxon>Trebouxiophyceae</taxon>
        <taxon>Trebouxiophyceae incertae sedis</taxon>
        <taxon>Coccomyxaceae</taxon>
        <taxon>Coccomyxa</taxon>
    </lineage>
</organism>
<protein>
    <recommendedName>
        <fullName evidence="5">Hexosyltransferase</fullName>
    </recommendedName>
</protein>
<evidence type="ECO:0008006" key="5">
    <source>
        <dbReference type="Google" id="ProtNLM"/>
    </source>
</evidence>
<accession>A0ABR2YR07</accession>
<evidence type="ECO:0000313" key="3">
    <source>
        <dbReference type="EMBL" id="KAK9909483.1"/>
    </source>
</evidence>
<dbReference type="PANTHER" id="PTHR12062:SF33">
    <property type="entry name" value="ALPHA-1,6-MANNOSYL-GLYCOPROTEIN 4-BETA-N-ACETYLGLUCOSAMINYLTRANSFERASE-LIKE"/>
    <property type="match status" value="1"/>
</dbReference>
<feature type="region of interest" description="Disordered" evidence="2">
    <location>
        <begin position="207"/>
        <end position="229"/>
    </location>
</feature>
<dbReference type="Proteomes" id="UP001491310">
    <property type="component" value="Unassembled WGS sequence"/>
</dbReference>
<proteinExistence type="predicted"/>
<reference evidence="3 4" key="1">
    <citation type="journal article" date="2024" name="Nat. Commun.">
        <title>Phylogenomics reveals the evolutionary origins of lichenization in chlorophyte algae.</title>
        <authorList>
            <person name="Puginier C."/>
            <person name="Libourel C."/>
            <person name="Otte J."/>
            <person name="Skaloud P."/>
            <person name="Haon M."/>
            <person name="Grisel S."/>
            <person name="Petersen M."/>
            <person name="Berrin J.G."/>
            <person name="Delaux P.M."/>
            <person name="Dal Grande F."/>
            <person name="Keller J."/>
        </authorList>
    </citation>
    <scope>NUCLEOTIDE SEQUENCE [LARGE SCALE GENOMIC DNA]</scope>
    <source>
        <strain evidence="3 4">SAG 216-7</strain>
    </source>
</reference>
<name>A0ABR2YR07_9CHLO</name>
<sequence length="440" mass="49897">MLPMHRGIRTLTATFQESEVLLTRLKGDMQVVTTYLEGAKQSMEERRGLEEDVRWKAGAKEGLDQGMDQGLDLFEAQKALKMQPQVLDELAQLRSRLQETEQRAAELAEAANATNRRAWLTIGIPTVPRKTGADYLTLTLESLLEELPLDSSDPLYGRVRVLVMNNRPGNHNVFYQVRQRIDEGSAEDAFVAKARVYVAMVDNPGTLPDPAPHLPDPNDLDNPTNRPGRQVRQQTCDLITLLEMATPQSFYYLFMEDDFRVCPYSLPILHYIVRKLNAVPATRNWLSVRLSYGMNGILLPTLYLPSLTNYLRMHTARLPPDLLYTEWFAGKREETWDVVRGRQQYVYHKNLLDHIGAQSSFTVRAERLPFPRCFASMANVWSIQAQERFQAAACPGSDLSPCPPGDGGETWVRIPIQWPDNFGDDARFHPTSEPAATLLL</sequence>
<keyword evidence="1" id="KW-0175">Coiled coil</keyword>
<gene>
    <name evidence="3" type="ORF">WJX75_002964</name>
</gene>
<feature type="coiled-coil region" evidence="1">
    <location>
        <begin position="83"/>
        <end position="117"/>
    </location>
</feature>